<feature type="transmembrane region" description="Helical" evidence="3">
    <location>
        <begin position="156"/>
        <end position="176"/>
    </location>
</feature>
<dbReference type="InterPro" id="IPR016032">
    <property type="entry name" value="Sig_transdc_resp-reg_C-effctor"/>
</dbReference>
<keyword evidence="3" id="KW-0812">Transmembrane</keyword>
<dbReference type="GO" id="GO:0000160">
    <property type="term" value="P:phosphorelay signal transduction system"/>
    <property type="evidence" value="ECO:0007669"/>
    <property type="project" value="InterPro"/>
</dbReference>
<sequence>MNKETFWTIDKKKRSLYGENGIDIHFTKYEFNLFYYLIHSQGEVRSSDSIIDEVWGNANEGNYRPDSSNLIQLISKTRRQLKPLEQIMEIKSQRGVGYYLTLNDGYEFNDDEITYSANTIYDRDPESEKRYRFFQSQFLKELFSINENREFRIRDLGFVFLLSVFFVGIMLSRNALHYPKLPLEIDSSQLLLDKCNIDANVIFTSEEIACTEISNFDFDKKGSYIISKVEGDIYVASL</sequence>
<accession>A0AAQ3B2W7</accession>
<proteinExistence type="predicted"/>
<dbReference type="SMART" id="SM00862">
    <property type="entry name" value="Trans_reg_C"/>
    <property type="match status" value="1"/>
</dbReference>
<dbReference type="PROSITE" id="PS51755">
    <property type="entry name" value="OMPR_PHOB"/>
    <property type="match status" value="1"/>
</dbReference>
<dbReference type="Pfam" id="PF00486">
    <property type="entry name" value="Trans_reg_C"/>
    <property type="match status" value="1"/>
</dbReference>
<organism evidence="5 6">
    <name type="scientific">Vibrio campbellii</name>
    <dbReference type="NCBI Taxonomy" id="680"/>
    <lineage>
        <taxon>Bacteria</taxon>
        <taxon>Pseudomonadati</taxon>
        <taxon>Pseudomonadota</taxon>
        <taxon>Gammaproteobacteria</taxon>
        <taxon>Vibrionales</taxon>
        <taxon>Vibrionaceae</taxon>
        <taxon>Vibrio</taxon>
    </lineage>
</organism>
<dbReference type="CDD" id="cd00383">
    <property type="entry name" value="trans_reg_C"/>
    <property type="match status" value="1"/>
</dbReference>
<keyword evidence="3" id="KW-0472">Membrane</keyword>
<dbReference type="GO" id="GO:0006355">
    <property type="term" value="P:regulation of DNA-templated transcription"/>
    <property type="evidence" value="ECO:0007669"/>
    <property type="project" value="InterPro"/>
</dbReference>
<dbReference type="EMBL" id="CP117989">
    <property type="protein sequence ID" value="WDG11521.1"/>
    <property type="molecule type" value="Genomic_DNA"/>
</dbReference>
<evidence type="ECO:0000259" key="4">
    <source>
        <dbReference type="PROSITE" id="PS51755"/>
    </source>
</evidence>
<dbReference type="Proteomes" id="UP001219537">
    <property type="component" value="Chromosome 2"/>
</dbReference>
<dbReference type="AlphaFoldDB" id="A0AAQ3B2W7"/>
<evidence type="ECO:0000256" key="1">
    <source>
        <dbReference type="ARBA" id="ARBA00023125"/>
    </source>
</evidence>
<keyword evidence="1 2" id="KW-0238">DNA-binding</keyword>
<feature type="domain" description="OmpR/PhoB-type" evidence="4">
    <location>
        <begin position="1"/>
        <end position="102"/>
    </location>
</feature>
<dbReference type="RefSeq" id="WP_081232837.1">
    <property type="nucleotide sequence ID" value="NZ_CP117989.1"/>
</dbReference>
<dbReference type="Gene3D" id="1.10.10.10">
    <property type="entry name" value="Winged helix-like DNA-binding domain superfamily/Winged helix DNA-binding domain"/>
    <property type="match status" value="1"/>
</dbReference>
<evidence type="ECO:0000313" key="5">
    <source>
        <dbReference type="EMBL" id="WDG11521.1"/>
    </source>
</evidence>
<name>A0AAQ3B2W7_9VIBR</name>
<protein>
    <submittedName>
        <fullName evidence="5">Helix-turn-helix domain-containing protein</fullName>
    </submittedName>
</protein>
<reference evidence="5" key="1">
    <citation type="submission" date="2023-02" db="EMBL/GenBank/DDBJ databases">
        <title>Isolation, identification, and genome analysis of Vibrio campbellii in the Penaeus vannamei larvae stage.</title>
        <authorList>
            <person name="Huang T."/>
            <person name="Zhang B."/>
        </authorList>
    </citation>
    <scope>NUCLEOTIDE SEQUENCE</scope>
    <source>
        <strain evidence="5">20220413_1</strain>
    </source>
</reference>
<evidence type="ECO:0000256" key="2">
    <source>
        <dbReference type="PROSITE-ProRule" id="PRU01091"/>
    </source>
</evidence>
<gene>
    <name evidence="5" type="ORF">PUN50_19900</name>
</gene>
<feature type="DNA-binding region" description="OmpR/PhoB-type" evidence="2">
    <location>
        <begin position="1"/>
        <end position="102"/>
    </location>
</feature>
<dbReference type="SUPFAM" id="SSF46894">
    <property type="entry name" value="C-terminal effector domain of the bipartite response regulators"/>
    <property type="match status" value="1"/>
</dbReference>
<evidence type="ECO:0000256" key="3">
    <source>
        <dbReference type="SAM" id="Phobius"/>
    </source>
</evidence>
<dbReference type="InterPro" id="IPR036388">
    <property type="entry name" value="WH-like_DNA-bd_sf"/>
</dbReference>
<evidence type="ECO:0000313" key="6">
    <source>
        <dbReference type="Proteomes" id="UP001219537"/>
    </source>
</evidence>
<dbReference type="GO" id="GO:0003677">
    <property type="term" value="F:DNA binding"/>
    <property type="evidence" value="ECO:0007669"/>
    <property type="project" value="UniProtKB-UniRule"/>
</dbReference>
<keyword evidence="3" id="KW-1133">Transmembrane helix</keyword>
<dbReference type="InterPro" id="IPR001867">
    <property type="entry name" value="OmpR/PhoB-type_DNA-bd"/>
</dbReference>